<reference evidence="2 3" key="1">
    <citation type="journal article" date="2016" name="J. Microbiol.">
        <title>Dankookia rubra gen. nov., sp. nov., an alphaproteobacterium isolated from sediment of a shallow stream.</title>
        <authorList>
            <person name="Kim W.H."/>
            <person name="Kim D.H."/>
            <person name="Kang K."/>
            <person name="Ahn T.Y."/>
        </authorList>
    </citation>
    <scope>NUCLEOTIDE SEQUENCE [LARGE SCALE GENOMIC DNA]</scope>
    <source>
        <strain evidence="2 3">JCM30602</strain>
    </source>
</reference>
<proteinExistence type="predicted"/>
<dbReference type="AlphaFoldDB" id="A0A4R5QFL3"/>
<sequence length="106" mass="11113">MHHTLGDGHGMAKDELDELRGEIVALETALASAFGEIAVLRAAIGGGGTPAALAAMEEMATQLEGSMLRGVIGAEQEGRPQASAGFERRMEQIAHALRNAIAFRET</sequence>
<dbReference type="Proteomes" id="UP000295096">
    <property type="component" value="Unassembled WGS sequence"/>
</dbReference>
<name>A0A4R5QFL3_9PROT</name>
<evidence type="ECO:0000256" key="1">
    <source>
        <dbReference type="SAM" id="Coils"/>
    </source>
</evidence>
<keyword evidence="3" id="KW-1185">Reference proteome</keyword>
<feature type="coiled-coil region" evidence="1">
    <location>
        <begin position="9"/>
        <end position="36"/>
    </location>
</feature>
<evidence type="ECO:0000313" key="2">
    <source>
        <dbReference type="EMBL" id="TDH62052.1"/>
    </source>
</evidence>
<protein>
    <submittedName>
        <fullName evidence="2">Uncharacterized protein</fullName>
    </submittedName>
</protein>
<organism evidence="2 3">
    <name type="scientific">Dankookia rubra</name>
    <dbReference type="NCBI Taxonomy" id="1442381"/>
    <lineage>
        <taxon>Bacteria</taxon>
        <taxon>Pseudomonadati</taxon>
        <taxon>Pseudomonadota</taxon>
        <taxon>Alphaproteobacteria</taxon>
        <taxon>Acetobacterales</taxon>
        <taxon>Roseomonadaceae</taxon>
        <taxon>Dankookia</taxon>
    </lineage>
</organism>
<keyword evidence="1" id="KW-0175">Coiled coil</keyword>
<dbReference type="EMBL" id="SMSJ01000015">
    <property type="protein sequence ID" value="TDH62052.1"/>
    <property type="molecule type" value="Genomic_DNA"/>
</dbReference>
<evidence type="ECO:0000313" key="3">
    <source>
        <dbReference type="Proteomes" id="UP000295096"/>
    </source>
</evidence>
<dbReference type="OrthoDB" id="7273491at2"/>
<accession>A0A4R5QFL3</accession>
<gene>
    <name evidence="2" type="ORF">E2C06_13890</name>
</gene>
<comment type="caution">
    <text evidence="2">The sequence shown here is derived from an EMBL/GenBank/DDBJ whole genome shotgun (WGS) entry which is preliminary data.</text>
</comment>
<dbReference type="RefSeq" id="WP_133289204.1">
    <property type="nucleotide sequence ID" value="NZ_SMSJ01000015.1"/>
</dbReference>